<keyword evidence="2" id="KW-0812">Transmembrane</keyword>
<organism evidence="3 4">
    <name type="scientific">Nematocida displodere</name>
    <dbReference type="NCBI Taxonomy" id="1805483"/>
    <lineage>
        <taxon>Eukaryota</taxon>
        <taxon>Fungi</taxon>
        <taxon>Fungi incertae sedis</taxon>
        <taxon>Microsporidia</taxon>
        <taxon>Nematocida</taxon>
    </lineage>
</organism>
<evidence type="ECO:0000256" key="2">
    <source>
        <dbReference type="SAM" id="Phobius"/>
    </source>
</evidence>
<keyword evidence="2" id="KW-1133">Transmembrane helix</keyword>
<feature type="compositionally biased region" description="Acidic residues" evidence="1">
    <location>
        <begin position="468"/>
        <end position="479"/>
    </location>
</feature>
<proteinExistence type="predicted"/>
<evidence type="ECO:0000313" key="3">
    <source>
        <dbReference type="EMBL" id="OAG31076.1"/>
    </source>
</evidence>
<gene>
    <name evidence="3" type="ORF">NEDG_01850</name>
</gene>
<dbReference type="VEuPathDB" id="MicrosporidiaDB:NEDG_01850"/>
<feature type="transmembrane region" description="Helical" evidence="2">
    <location>
        <begin position="214"/>
        <end position="231"/>
    </location>
</feature>
<feature type="transmembrane region" description="Helical" evidence="2">
    <location>
        <begin position="94"/>
        <end position="110"/>
    </location>
</feature>
<name>A0A177EH94_9MICR</name>
<protein>
    <submittedName>
        <fullName evidence="3">Uncharacterized protein</fullName>
    </submittedName>
</protein>
<dbReference type="RefSeq" id="XP_067544800.1">
    <property type="nucleotide sequence ID" value="XM_067689268.1"/>
</dbReference>
<evidence type="ECO:0000313" key="4">
    <source>
        <dbReference type="Proteomes" id="UP000185944"/>
    </source>
</evidence>
<feature type="transmembrane region" description="Helical" evidence="2">
    <location>
        <begin position="397"/>
        <end position="416"/>
    </location>
</feature>
<dbReference type="Proteomes" id="UP000185944">
    <property type="component" value="Unassembled WGS sequence"/>
</dbReference>
<dbReference type="AlphaFoldDB" id="A0A177EH94"/>
<dbReference type="OrthoDB" id="2189010at2759"/>
<feature type="compositionally biased region" description="Polar residues" evidence="1">
    <location>
        <begin position="457"/>
        <end position="467"/>
    </location>
</feature>
<feature type="transmembrane region" description="Helical" evidence="2">
    <location>
        <begin position="68"/>
        <end position="85"/>
    </location>
</feature>
<comment type="caution">
    <text evidence="3">The sequence shown here is derived from an EMBL/GenBank/DDBJ whole genome shotgun (WGS) entry which is preliminary data.</text>
</comment>
<sequence>METATRVLSGAIAVMTEADTRMVSACFVSYLFGIITPHVSNHFFIREIFNCFTGFIVLAALYNQKNVAIIGCSVLLNLCLSFVLGKEKKKRGRVAVYVNLCYILLAYLVFDRADNNPFITLTALFMKYFYVATEYLPQTHGIMAYFGYILFTPGLRYGPVMSFGEYGKWLSRGYIYLLEGVDKAVVQKEIGSEKNERKVTEIKEGIVVREYTHIIAYSACKFAAALVYLIAHKKIEALCNKLCQIAPPFCAIPMMVVLCSVGKCFVICRWWTEEASYLMAFVPKMRSVDLKKNLFSRELSEMCASWNEQGSKFMHHMIGAFLDNTDANTNAENIEKPESTEKPENYLIEYISTSILSYGHLLLFPSSLGGLALSLISIFTMALIPDHLTDIQTSNGFAIRFSSFLASKYLFAYFMLGMFTSPTTTITLWRYSLYLGQFLVISEIVKLLGIRERQHDNPTTPELSTPDTNEDLNPEAVPE</sequence>
<feature type="transmembrane region" description="Helical" evidence="2">
    <location>
        <begin position="20"/>
        <end position="36"/>
    </location>
</feature>
<evidence type="ECO:0000256" key="1">
    <source>
        <dbReference type="SAM" id="MobiDB-lite"/>
    </source>
</evidence>
<feature type="region of interest" description="Disordered" evidence="1">
    <location>
        <begin position="456"/>
        <end position="479"/>
    </location>
</feature>
<reference evidence="3 4" key="1">
    <citation type="submission" date="2016-02" db="EMBL/GenBank/DDBJ databases">
        <title>Discovery of a natural microsporidian pathogen with a broad tissue tropism in Caenorhabditis elegans.</title>
        <authorList>
            <person name="Luallen R.J."/>
            <person name="Reinke A.W."/>
            <person name="Tong L."/>
            <person name="Botts M.R."/>
            <person name="Felix M.-A."/>
            <person name="Troemel E.R."/>
        </authorList>
    </citation>
    <scope>NUCLEOTIDE SEQUENCE [LARGE SCALE GENOMIC DNA]</scope>
    <source>
        <strain evidence="3 4">JUm2807</strain>
    </source>
</reference>
<accession>A0A177EH94</accession>
<keyword evidence="2" id="KW-0472">Membrane</keyword>
<feature type="transmembrane region" description="Helical" evidence="2">
    <location>
        <begin position="362"/>
        <end position="385"/>
    </location>
</feature>
<dbReference type="GeneID" id="93648200"/>
<dbReference type="EMBL" id="LTDL01000022">
    <property type="protein sequence ID" value="OAG31076.1"/>
    <property type="molecule type" value="Genomic_DNA"/>
</dbReference>
<feature type="transmembrane region" description="Helical" evidence="2">
    <location>
        <begin position="252"/>
        <end position="272"/>
    </location>
</feature>
<keyword evidence="4" id="KW-1185">Reference proteome</keyword>